<organism evidence="1 2">
    <name type="scientific">Necator americanus</name>
    <name type="common">Human hookworm</name>
    <dbReference type="NCBI Taxonomy" id="51031"/>
    <lineage>
        <taxon>Eukaryota</taxon>
        <taxon>Metazoa</taxon>
        <taxon>Ecdysozoa</taxon>
        <taxon>Nematoda</taxon>
        <taxon>Chromadorea</taxon>
        <taxon>Rhabditida</taxon>
        <taxon>Rhabditina</taxon>
        <taxon>Rhabditomorpha</taxon>
        <taxon>Strongyloidea</taxon>
        <taxon>Ancylostomatidae</taxon>
        <taxon>Bunostominae</taxon>
        <taxon>Necator</taxon>
    </lineage>
</organism>
<accession>W2SKE2</accession>
<protein>
    <submittedName>
        <fullName evidence="1">Uncharacterized protein</fullName>
    </submittedName>
</protein>
<reference evidence="2" key="1">
    <citation type="journal article" date="2014" name="Nat. Genet.">
        <title>Genome of the human hookworm Necator americanus.</title>
        <authorList>
            <person name="Tang Y.T."/>
            <person name="Gao X."/>
            <person name="Rosa B.A."/>
            <person name="Abubucker S."/>
            <person name="Hallsworth-Pepin K."/>
            <person name="Martin J."/>
            <person name="Tyagi R."/>
            <person name="Heizer E."/>
            <person name="Zhang X."/>
            <person name="Bhonagiri-Palsikar V."/>
            <person name="Minx P."/>
            <person name="Warren W.C."/>
            <person name="Wang Q."/>
            <person name="Zhan B."/>
            <person name="Hotez P.J."/>
            <person name="Sternberg P.W."/>
            <person name="Dougall A."/>
            <person name="Gaze S.T."/>
            <person name="Mulvenna J."/>
            <person name="Sotillo J."/>
            <person name="Ranganathan S."/>
            <person name="Rabelo E.M."/>
            <person name="Wilson R.K."/>
            <person name="Felgner P.L."/>
            <person name="Bethony J."/>
            <person name="Hawdon J.M."/>
            <person name="Gasser R.B."/>
            <person name="Loukas A."/>
            <person name="Mitreva M."/>
        </authorList>
    </citation>
    <scope>NUCLEOTIDE SEQUENCE [LARGE SCALE GENOMIC DNA]</scope>
</reference>
<proteinExistence type="predicted"/>
<evidence type="ECO:0000313" key="2">
    <source>
        <dbReference type="Proteomes" id="UP000053676"/>
    </source>
</evidence>
<dbReference type="EMBL" id="KI669146">
    <property type="protein sequence ID" value="ETN69207.1"/>
    <property type="molecule type" value="Genomic_DNA"/>
</dbReference>
<name>W2SKE2_NECAM</name>
<keyword evidence="2" id="KW-1185">Reference proteome</keyword>
<dbReference type="KEGG" id="nai:NECAME_15449"/>
<evidence type="ECO:0000313" key="1">
    <source>
        <dbReference type="EMBL" id="ETN69207.1"/>
    </source>
</evidence>
<sequence length="78" mass="9415">MELTKRKVSHNEELCAEADLPYCQMTRILIDRIYRHHVCLKYPQKSFALESCGKDEFYILFWIFANTNLKNLQQFIKE</sequence>
<dbReference type="AlphaFoldDB" id="W2SKE2"/>
<dbReference type="Proteomes" id="UP000053676">
    <property type="component" value="Unassembled WGS sequence"/>
</dbReference>
<gene>
    <name evidence="1" type="ORF">NECAME_15449</name>
</gene>